<comment type="similarity">
    <text evidence="1 8">Belongs to the orthobunyavirus nucleocapsid protein family.</text>
</comment>
<dbReference type="GO" id="GO:0019013">
    <property type="term" value="C:viral nucleocapsid"/>
    <property type="evidence" value="ECO:0007669"/>
    <property type="project" value="UniProtKB-UniRule"/>
</dbReference>
<feature type="transmembrane region" description="Helical" evidence="9">
    <location>
        <begin position="24"/>
        <end position="46"/>
    </location>
</feature>
<keyword evidence="9" id="KW-0472">Membrane</keyword>
<dbReference type="InterPro" id="IPR043011">
    <property type="entry name" value="Bunya_nucleocap_C"/>
</dbReference>
<comment type="subcellular location">
    <subcellularLocation>
        <location evidence="8">Virion</location>
    </subcellularLocation>
    <text evidence="8">Located inside the virion, complexed with the viral RNA.</text>
</comment>
<keyword evidence="3 8" id="KW-0946">Virion</keyword>
<sequence length="233" mass="25825">MAELVFYDTASTGQSGYDPDRHYLAFKAGIGAGVGVMQARIFFLNAKKAKDQLSRKFDQKVNIKFGTWAVEVVNNHFPGNRDSTVGDMDLTLHRISGFLARHILETFLSADPAQQGVIKTQIINPIAESNGITWAAGAEVYLSFFPGTEMFLSTFSFYPLAIGIYRVKKGLMDAQFLKKALRQRYGGMTADQWMQSKTVEVMAAVNVLEKLKWGKSGLGEAARTFLSKFGIVM</sequence>
<keyword evidence="6 8" id="KW-0687">Ribonucleoprotein</keyword>
<evidence type="ECO:0000256" key="4">
    <source>
        <dbReference type="ARBA" id="ARBA00022884"/>
    </source>
</evidence>
<organism evidence="10 11">
    <name type="scientific">Mojui dos Campos virus</name>
    <dbReference type="NCBI Taxonomy" id="1543245"/>
    <lineage>
        <taxon>Viruses</taxon>
        <taxon>Riboviria</taxon>
        <taxon>Orthornavirae</taxon>
        <taxon>Negarnaviricota</taxon>
        <taxon>Polyploviricotina</taxon>
        <taxon>Bunyaviricetes</taxon>
        <taxon>Elliovirales</taxon>
        <taxon>Peribunyaviridae</taxon>
        <taxon>Orthobunyavirus</taxon>
        <taxon>Orthobunyavirus nyandoense</taxon>
    </lineage>
</organism>
<dbReference type="PIRSF" id="PIRSF003947">
    <property type="entry name" value="N_OrthobunV"/>
    <property type="match status" value="1"/>
</dbReference>
<dbReference type="Gene3D" id="1.10.472.180">
    <property type="entry name" value="Bunyavirus nucleocapsid (N) protein, C-terminal domain"/>
    <property type="match status" value="1"/>
</dbReference>
<evidence type="ECO:0000313" key="11">
    <source>
        <dbReference type="Proteomes" id="UP000139471"/>
    </source>
</evidence>
<evidence type="ECO:0000313" key="10">
    <source>
        <dbReference type="EMBL" id="AIN37052.1"/>
    </source>
</evidence>
<evidence type="ECO:0000256" key="9">
    <source>
        <dbReference type="SAM" id="Phobius"/>
    </source>
</evidence>
<dbReference type="Gene3D" id="1.20.142.20">
    <property type="match status" value="1"/>
</dbReference>
<dbReference type="EMBL" id="KJ867200">
    <property type="protein sequence ID" value="AIN37052.1"/>
    <property type="molecule type" value="Viral_cRNA"/>
</dbReference>
<protein>
    <recommendedName>
        <fullName evidence="2 8">Nucleoprotein</fullName>
    </recommendedName>
    <alternativeName>
        <fullName evidence="7 8">Nucleocapsid protein</fullName>
    </alternativeName>
</protein>
<dbReference type="InterPro" id="IPR001784">
    <property type="entry name" value="Bunya_nucleocap"/>
</dbReference>
<keyword evidence="9" id="KW-1133">Transmembrane helix</keyword>
<evidence type="ECO:0000256" key="1">
    <source>
        <dbReference type="ARBA" id="ARBA00006516"/>
    </source>
</evidence>
<evidence type="ECO:0000256" key="8">
    <source>
        <dbReference type="PIRNR" id="PIRNR003947"/>
    </source>
</evidence>
<dbReference type="Proteomes" id="UP000139471">
    <property type="component" value="Genome"/>
</dbReference>
<dbReference type="Pfam" id="PF00952">
    <property type="entry name" value="Bunya_nucleocap"/>
    <property type="match status" value="1"/>
</dbReference>
<dbReference type="InterPro" id="IPR043012">
    <property type="entry name" value="Bunya_nucleocap_N"/>
</dbReference>
<keyword evidence="4 8" id="KW-0694">RNA-binding</keyword>
<proteinExistence type="inferred from homology"/>
<evidence type="ECO:0000256" key="3">
    <source>
        <dbReference type="ARBA" id="ARBA00022844"/>
    </source>
</evidence>
<evidence type="ECO:0000256" key="6">
    <source>
        <dbReference type="ARBA" id="ARBA00023274"/>
    </source>
</evidence>
<accession>A0A088MG55</accession>
<reference evidence="10 11" key="1">
    <citation type="journal article" date="2014" name="PLoS Negl. Trop. Dis.">
        <title>Molecular characterization of human pathogenic bunyaviruses of the nyando and bwamba/pongola virus groups leads to the genetic identification of mojui dos campos and kaeng khoi virus.</title>
        <authorList>
            <person name="Groseth A."/>
            <person name="Mampilli V."/>
            <person name="Weisend C."/>
            <person name="Dahlstrom E."/>
            <person name="Porcella S.F."/>
            <person name="Russell B.J."/>
            <person name="Tesh R.B."/>
            <person name="Ebihara H."/>
        </authorList>
    </citation>
    <scope>NUCLEOTIDE SEQUENCE [LARGE SCALE GENOMIC DNA]</scope>
    <source>
        <strain evidence="10">BeAn276121</strain>
    </source>
</reference>
<keyword evidence="9" id="KW-0812">Transmembrane</keyword>
<evidence type="ECO:0000256" key="5">
    <source>
        <dbReference type="ARBA" id="ARBA00023086"/>
    </source>
</evidence>
<evidence type="ECO:0000256" key="7">
    <source>
        <dbReference type="ARBA" id="ARBA00033344"/>
    </source>
</evidence>
<evidence type="ECO:0000256" key="2">
    <source>
        <dbReference type="ARBA" id="ARBA00014389"/>
    </source>
</evidence>
<dbReference type="GO" id="GO:0003723">
    <property type="term" value="F:RNA binding"/>
    <property type="evidence" value="ECO:0007669"/>
    <property type="project" value="UniProtKB-UniRule"/>
</dbReference>
<keyword evidence="5 8" id="KW-0543">Viral nucleoprotein</keyword>
<name>A0A088MG55_9VIRU</name>
<dbReference type="GO" id="GO:1990904">
    <property type="term" value="C:ribonucleoprotein complex"/>
    <property type="evidence" value="ECO:0007669"/>
    <property type="project" value="UniProtKB-KW"/>
</dbReference>